<keyword evidence="2" id="KW-0677">Repeat</keyword>
<feature type="compositionally biased region" description="Acidic residues" evidence="6">
    <location>
        <begin position="185"/>
        <end position="202"/>
    </location>
</feature>
<feature type="compositionally biased region" description="Polar residues" evidence="6">
    <location>
        <begin position="160"/>
        <end position="170"/>
    </location>
</feature>
<evidence type="ECO:0000259" key="7">
    <source>
        <dbReference type="PROSITE" id="PS50157"/>
    </source>
</evidence>
<organism evidence="8 9">
    <name type="scientific">Neocucurbitaria cava</name>
    <dbReference type="NCBI Taxonomy" id="798079"/>
    <lineage>
        <taxon>Eukaryota</taxon>
        <taxon>Fungi</taxon>
        <taxon>Dikarya</taxon>
        <taxon>Ascomycota</taxon>
        <taxon>Pezizomycotina</taxon>
        <taxon>Dothideomycetes</taxon>
        <taxon>Pleosporomycetidae</taxon>
        <taxon>Pleosporales</taxon>
        <taxon>Pleosporineae</taxon>
        <taxon>Cucurbitariaceae</taxon>
        <taxon>Neocucurbitaria</taxon>
    </lineage>
</organism>
<feature type="domain" description="C2H2-type" evidence="7">
    <location>
        <begin position="286"/>
        <end position="315"/>
    </location>
</feature>
<feature type="compositionally biased region" description="Low complexity" evidence="6">
    <location>
        <begin position="34"/>
        <end position="45"/>
    </location>
</feature>
<dbReference type="GO" id="GO:0000978">
    <property type="term" value="F:RNA polymerase II cis-regulatory region sequence-specific DNA binding"/>
    <property type="evidence" value="ECO:0007669"/>
    <property type="project" value="TreeGrafter"/>
</dbReference>
<evidence type="ECO:0000256" key="1">
    <source>
        <dbReference type="ARBA" id="ARBA00022723"/>
    </source>
</evidence>
<dbReference type="InterPro" id="IPR050329">
    <property type="entry name" value="GLI_C2H2-zinc-finger"/>
</dbReference>
<dbReference type="Gene3D" id="3.30.160.60">
    <property type="entry name" value="Classic Zinc Finger"/>
    <property type="match status" value="1"/>
</dbReference>
<sequence>MVLDYSNAPVTSTAEDGYDHWMLVQPSYGSPLSTTSSISLSEGVSTPQYTGQGPEPMYPLMEEPVPQASSNSRSSVGWGENANGACDWQQQYTENHIWDVQMPLPPWNGNDYTGLPVPPIEPCPQLVSNSTTSSFSPSMRNLYTNLPAVESARFMLEDATTAQRSNSQAVTAEEVGSQEPKAEEVSSDEDDSGSDDDCEEMDCSYGQSTYSRSSYKHKGPRKVSPVLNLGKWSMAVDPCTLPEQRHYICPFTSHPDPTGRICHQRFVRPEHLRRHVKTVHSNDREYPCKVPQCSRVFSRGDNLRDHYWTHLSRGGRAGRNDKMSLEELKVILGPKEKKLARKLKQKLHKQQKEKSWVKDPRVNK</sequence>
<dbReference type="PANTHER" id="PTHR19818:SF139">
    <property type="entry name" value="PAIR-RULE PROTEIN ODD-PAIRED"/>
    <property type="match status" value="1"/>
</dbReference>
<protein>
    <recommendedName>
        <fullName evidence="7">C2H2-type domain-containing protein</fullName>
    </recommendedName>
</protein>
<dbReference type="OrthoDB" id="10018191at2759"/>
<dbReference type="GO" id="GO:0008270">
    <property type="term" value="F:zinc ion binding"/>
    <property type="evidence" value="ECO:0007669"/>
    <property type="project" value="UniProtKB-KW"/>
</dbReference>
<keyword evidence="4" id="KW-0862">Zinc</keyword>
<dbReference type="SMART" id="SM00355">
    <property type="entry name" value="ZnF_C2H2"/>
    <property type="match status" value="2"/>
</dbReference>
<keyword evidence="9" id="KW-1185">Reference proteome</keyword>
<dbReference type="AlphaFoldDB" id="A0A9W8YB40"/>
<name>A0A9W8YB40_9PLEO</name>
<proteinExistence type="predicted"/>
<dbReference type="InterPro" id="IPR036236">
    <property type="entry name" value="Znf_C2H2_sf"/>
</dbReference>
<dbReference type="SUPFAM" id="SSF57667">
    <property type="entry name" value="beta-beta-alpha zinc fingers"/>
    <property type="match status" value="1"/>
</dbReference>
<dbReference type="EMBL" id="JAPEUY010000005">
    <property type="protein sequence ID" value="KAJ4373128.1"/>
    <property type="molecule type" value="Genomic_DNA"/>
</dbReference>
<dbReference type="GO" id="GO:0045944">
    <property type="term" value="P:positive regulation of transcription by RNA polymerase II"/>
    <property type="evidence" value="ECO:0007669"/>
    <property type="project" value="UniProtKB-ARBA"/>
</dbReference>
<feature type="region of interest" description="Disordered" evidence="6">
    <location>
        <begin position="34"/>
        <end position="53"/>
    </location>
</feature>
<evidence type="ECO:0000256" key="4">
    <source>
        <dbReference type="ARBA" id="ARBA00022833"/>
    </source>
</evidence>
<evidence type="ECO:0000256" key="2">
    <source>
        <dbReference type="ARBA" id="ARBA00022737"/>
    </source>
</evidence>
<evidence type="ECO:0000313" key="8">
    <source>
        <dbReference type="EMBL" id="KAJ4373128.1"/>
    </source>
</evidence>
<evidence type="ECO:0000256" key="3">
    <source>
        <dbReference type="ARBA" id="ARBA00022771"/>
    </source>
</evidence>
<dbReference type="Proteomes" id="UP001140560">
    <property type="component" value="Unassembled WGS sequence"/>
</dbReference>
<evidence type="ECO:0000256" key="5">
    <source>
        <dbReference type="PROSITE-ProRule" id="PRU00042"/>
    </source>
</evidence>
<evidence type="ECO:0000256" key="6">
    <source>
        <dbReference type="SAM" id="MobiDB-lite"/>
    </source>
</evidence>
<dbReference type="Pfam" id="PF00096">
    <property type="entry name" value="zf-C2H2"/>
    <property type="match status" value="1"/>
</dbReference>
<dbReference type="PANTHER" id="PTHR19818">
    <property type="entry name" value="ZINC FINGER PROTEIN ZIC AND GLI"/>
    <property type="match status" value="1"/>
</dbReference>
<evidence type="ECO:0000313" key="9">
    <source>
        <dbReference type="Proteomes" id="UP001140560"/>
    </source>
</evidence>
<comment type="caution">
    <text evidence="8">The sequence shown here is derived from an EMBL/GenBank/DDBJ whole genome shotgun (WGS) entry which is preliminary data.</text>
</comment>
<reference evidence="8" key="1">
    <citation type="submission" date="2022-10" db="EMBL/GenBank/DDBJ databases">
        <title>Tapping the CABI collections for fungal endophytes: first genome assemblies for Collariella, Neodidymelliopsis, Ascochyta clinopodiicola, Didymella pomorum, Didymosphaeria variabile, Neocosmospora piperis and Neocucurbitaria cava.</title>
        <authorList>
            <person name="Hill R."/>
        </authorList>
    </citation>
    <scope>NUCLEOTIDE SEQUENCE</scope>
    <source>
        <strain evidence="8">IMI 356814</strain>
    </source>
</reference>
<keyword evidence="1" id="KW-0479">Metal-binding</keyword>
<dbReference type="InterPro" id="IPR013087">
    <property type="entry name" value="Znf_C2H2_type"/>
</dbReference>
<feature type="region of interest" description="Disordered" evidence="6">
    <location>
        <begin position="159"/>
        <end position="203"/>
    </location>
</feature>
<keyword evidence="3 5" id="KW-0863">Zinc-finger</keyword>
<accession>A0A9W8YB40</accession>
<dbReference type="GO" id="GO:0000981">
    <property type="term" value="F:DNA-binding transcription factor activity, RNA polymerase II-specific"/>
    <property type="evidence" value="ECO:0007669"/>
    <property type="project" value="TreeGrafter"/>
</dbReference>
<dbReference type="GO" id="GO:0005634">
    <property type="term" value="C:nucleus"/>
    <property type="evidence" value="ECO:0007669"/>
    <property type="project" value="UniProtKB-ARBA"/>
</dbReference>
<feature type="domain" description="C2H2-type" evidence="7">
    <location>
        <begin position="247"/>
        <end position="285"/>
    </location>
</feature>
<dbReference type="PROSITE" id="PS00028">
    <property type="entry name" value="ZINC_FINGER_C2H2_1"/>
    <property type="match status" value="1"/>
</dbReference>
<feature type="compositionally biased region" description="Basic and acidic residues" evidence="6">
    <location>
        <begin position="350"/>
        <end position="364"/>
    </location>
</feature>
<feature type="region of interest" description="Disordered" evidence="6">
    <location>
        <begin position="342"/>
        <end position="364"/>
    </location>
</feature>
<gene>
    <name evidence="8" type="ORF">N0V83_003419</name>
</gene>
<dbReference type="PROSITE" id="PS50157">
    <property type="entry name" value="ZINC_FINGER_C2H2_2"/>
    <property type="match status" value="2"/>
</dbReference>